<dbReference type="Gene3D" id="3.55.50.30">
    <property type="match status" value="1"/>
</dbReference>
<dbReference type="RefSeq" id="WP_265268080.1">
    <property type="nucleotide sequence ID" value="NZ_JANFAV010000002.1"/>
</dbReference>
<dbReference type="InterPro" id="IPR032623">
    <property type="entry name" value="FecR_N"/>
</dbReference>
<protein>
    <submittedName>
        <fullName evidence="3">FecR domain-containing protein</fullName>
    </submittedName>
</protein>
<proteinExistence type="predicted"/>
<dbReference type="Pfam" id="PF04773">
    <property type="entry name" value="FecR"/>
    <property type="match status" value="1"/>
</dbReference>
<feature type="domain" description="FecR N-terminal" evidence="2">
    <location>
        <begin position="8"/>
        <end position="49"/>
    </location>
</feature>
<evidence type="ECO:0000259" key="2">
    <source>
        <dbReference type="Pfam" id="PF16220"/>
    </source>
</evidence>
<gene>
    <name evidence="3" type="ORF">NEE01_04905</name>
</gene>
<comment type="caution">
    <text evidence="3">The sequence shown here is derived from an EMBL/GenBank/DDBJ whole genome shotgun (WGS) entry which is preliminary data.</text>
</comment>
<dbReference type="InterPro" id="IPR012373">
    <property type="entry name" value="Ferrdict_sens_TM"/>
</dbReference>
<name>A0AA41Z4Y8_9SPHN</name>
<dbReference type="PANTHER" id="PTHR30273:SF2">
    <property type="entry name" value="PROTEIN FECR"/>
    <property type="match status" value="1"/>
</dbReference>
<dbReference type="AlphaFoldDB" id="A0AA41Z4Y8"/>
<evidence type="ECO:0000313" key="4">
    <source>
        <dbReference type="Proteomes" id="UP001165565"/>
    </source>
</evidence>
<organism evidence="3 4">
    <name type="scientific">Sphingomonas lycopersici</name>
    <dbReference type="NCBI Taxonomy" id="2951807"/>
    <lineage>
        <taxon>Bacteria</taxon>
        <taxon>Pseudomonadati</taxon>
        <taxon>Pseudomonadota</taxon>
        <taxon>Alphaproteobacteria</taxon>
        <taxon>Sphingomonadales</taxon>
        <taxon>Sphingomonadaceae</taxon>
        <taxon>Sphingomonas</taxon>
    </lineage>
</organism>
<dbReference type="Pfam" id="PF16220">
    <property type="entry name" value="DUF4880"/>
    <property type="match status" value="1"/>
</dbReference>
<reference evidence="3" key="1">
    <citation type="submission" date="2022-06" db="EMBL/GenBank/DDBJ databases">
        <title>Sphingomonas sp. nov. isolated from rhizosphere soil of tomato.</title>
        <authorList>
            <person name="Dong H."/>
            <person name="Gao R."/>
        </authorList>
    </citation>
    <scope>NUCLEOTIDE SEQUENCE</scope>
    <source>
        <strain evidence="3">MMSM24</strain>
    </source>
</reference>
<evidence type="ECO:0000313" key="3">
    <source>
        <dbReference type="EMBL" id="MCW6534120.1"/>
    </source>
</evidence>
<dbReference type="Gene3D" id="2.60.120.1440">
    <property type="match status" value="1"/>
</dbReference>
<dbReference type="PIRSF" id="PIRSF018266">
    <property type="entry name" value="FecR"/>
    <property type="match status" value="1"/>
</dbReference>
<dbReference type="InterPro" id="IPR006860">
    <property type="entry name" value="FecR"/>
</dbReference>
<dbReference type="GO" id="GO:0016989">
    <property type="term" value="F:sigma factor antagonist activity"/>
    <property type="evidence" value="ECO:0007669"/>
    <property type="project" value="TreeGrafter"/>
</dbReference>
<dbReference type="EMBL" id="JANFAV010000002">
    <property type="protein sequence ID" value="MCW6534120.1"/>
    <property type="molecule type" value="Genomic_DNA"/>
</dbReference>
<evidence type="ECO:0000259" key="1">
    <source>
        <dbReference type="Pfam" id="PF04773"/>
    </source>
</evidence>
<dbReference type="PANTHER" id="PTHR30273">
    <property type="entry name" value="PERIPLASMIC SIGNAL SENSOR AND SIGMA FACTOR ACTIVATOR FECR-RELATED"/>
    <property type="match status" value="1"/>
</dbReference>
<dbReference type="Proteomes" id="UP001165565">
    <property type="component" value="Unassembled WGS sequence"/>
</dbReference>
<keyword evidence="4" id="KW-1185">Reference proteome</keyword>
<feature type="domain" description="FecR protein" evidence="1">
    <location>
        <begin position="119"/>
        <end position="211"/>
    </location>
</feature>
<accession>A0AA41Z4Y8</accession>
<sequence>MTITNASDEAARWYARRHAAAPTAAEQAAFEAWRGDSAANAKAWAATEATHDALGGLAALPEMTALRSAARRPAPPPRFAPWRIAASVAALVAGAAGTYSLMSHRAPTTTASAVAAVAHYRTAIGEQRIVALADGTRMTLNTDSQIDVPAWQSERRIRLLRGEGYFEVAKDKNHPFVVETGAGDVVAVGTAFAVRKAGRGFSVALAEGKVRVTIPAVAEPTLLTPGERLAYDGVAVKRETSGAGEATTWLAGNLTFRDTALGDAIAEMNRYSPRKIVLDDPAAAHRKLTGVFRTGDVATFVAALTAYGMARIEREDAAEIRLKGA</sequence>